<dbReference type="Gene3D" id="3.90.1150.10">
    <property type="entry name" value="Aspartate Aminotransferase, domain 1"/>
    <property type="match status" value="1"/>
</dbReference>
<evidence type="ECO:0000313" key="5">
    <source>
        <dbReference type="Proteomes" id="UP000237319"/>
    </source>
</evidence>
<proteinExistence type="predicted"/>
<keyword evidence="2" id="KW-0663">Pyridoxal phosphate</keyword>
<dbReference type="EC" id="2.8.1.7" evidence="4"/>
<dbReference type="EMBL" id="PGLV01000001">
    <property type="protein sequence ID" value="POZ55225.1"/>
    <property type="molecule type" value="Genomic_DNA"/>
</dbReference>
<keyword evidence="4" id="KW-0808">Transferase</keyword>
<evidence type="ECO:0000259" key="3">
    <source>
        <dbReference type="Pfam" id="PF00266"/>
    </source>
</evidence>
<evidence type="ECO:0000313" key="4">
    <source>
        <dbReference type="EMBL" id="POZ55225.1"/>
    </source>
</evidence>
<comment type="cofactor">
    <cofactor evidence="1">
        <name>pyridoxal 5'-phosphate</name>
        <dbReference type="ChEBI" id="CHEBI:597326"/>
    </cofactor>
</comment>
<accession>A0A2S5CWN3</accession>
<reference evidence="4 5" key="1">
    <citation type="submission" date="2017-11" db="EMBL/GenBank/DDBJ databases">
        <title>Genome sequence of Lysinibacillus sphaericus, a lignin-degrading bacteria isolated from municipal solid waste soil.</title>
        <authorList>
            <person name="Persinoti G.F."/>
            <person name="Paixao D.A."/>
            <person name="Bugg T.D."/>
            <person name="Squina F.M."/>
        </authorList>
    </citation>
    <scope>NUCLEOTIDE SEQUENCE [LARGE SCALE GENOMIC DNA]</scope>
    <source>
        <strain evidence="4 5">A1</strain>
    </source>
</reference>
<dbReference type="Gene3D" id="3.40.640.10">
    <property type="entry name" value="Type I PLP-dependent aspartate aminotransferase-like (Major domain)"/>
    <property type="match status" value="1"/>
</dbReference>
<evidence type="ECO:0000256" key="2">
    <source>
        <dbReference type="ARBA" id="ARBA00022898"/>
    </source>
</evidence>
<dbReference type="InterPro" id="IPR015424">
    <property type="entry name" value="PyrdxlP-dep_Trfase"/>
</dbReference>
<dbReference type="InterPro" id="IPR000192">
    <property type="entry name" value="Aminotrans_V_dom"/>
</dbReference>
<dbReference type="InterPro" id="IPR016454">
    <property type="entry name" value="Cysteine_dSase"/>
</dbReference>
<dbReference type="InterPro" id="IPR015421">
    <property type="entry name" value="PyrdxlP-dep_Trfase_major"/>
</dbReference>
<dbReference type="InterPro" id="IPR015422">
    <property type="entry name" value="PyrdxlP-dep_Trfase_small"/>
</dbReference>
<dbReference type="Pfam" id="PF00266">
    <property type="entry name" value="Aminotran_5"/>
    <property type="match status" value="1"/>
</dbReference>
<dbReference type="PANTHER" id="PTHR11601">
    <property type="entry name" value="CYSTEINE DESULFURYLASE FAMILY MEMBER"/>
    <property type="match status" value="1"/>
</dbReference>
<dbReference type="PIRSF" id="PIRSF005572">
    <property type="entry name" value="NifS"/>
    <property type="match status" value="1"/>
</dbReference>
<name>A0A2S5CWN3_LYSSH</name>
<evidence type="ECO:0000256" key="1">
    <source>
        <dbReference type="ARBA" id="ARBA00001933"/>
    </source>
</evidence>
<organism evidence="4 5">
    <name type="scientific">Lysinibacillus sphaericus</name>
    <name type="common">Bacillus sphaericus</name>
    <dbReference type="NCBI Taxonomy" id="1421"/>
    <lineage>
        <taxon>Bacteria</taxon>
        <taxon>Bacillati</taxon>
        <taxon>Bacillota</taxon>
        <taxon>Bacilli</taxon>
        <taxon>Bacillales</taxon>
        <taxon>Bacillaceae</taxon>
        <taxon>Lysinibacillus</taxon>
    </lineage>
</organism>
<dbReference type="Proteomes" id="UP000237319">
    <property type="component" value="Unassembled WGS sequence"/>
</dbReference>
<sequence length="365" mass="39799">MIYMDYAATSPMSNKALEAYCEVAKRYYGNSASLHDLGGQANYFVEQARAIVARTLGVKSDGIIFTGSGTEGNLLSILSLALASKKGKHIISSQAEHTSVHAALNTLEKFGYSVTKLPLQLDGCIQVNQVREAIREDTALITIQHVNSEIGSIQPVEEIALIANSQNIFFHVDCVQSFCKLPTTSFCASVDAITISAHKIGGPKGCGAIFINPQIRVPSLTPGVTHERGLRGGTLDTPAIVAFATAIENYHFERQHYELLRQYLQSHLPPACRLIECVEQLPNICGLMMDKVEGQYVLLKLNEAGICISTGSACDIHSESGTKAIISMGYTVEEARQFFRISFGPTTTFEEIDQLTFVLSNIVKF</sequence>
<dbReference type="GO" id="GO:0031071">
    <property type="term" value="F:cysteine desulfurase activity"/>
    <property type="evidence" value="ECO:0007669"/>
    <property type="project" value="UniProtKB-EC"/>
</dbReference>
<dbReference type="NCBIfam" id="NF002806">
    <property type="entry name" value="PRK02948.1"/>
    <property type="match status" value="1"/>
</dbReference>
<dbReference type="SUPFAM" id="SSF53383">
    <property type="entry name" value="PLP-dependent transferases"/>
    <property type="match status" value="1"/>
</dbReference>
<dbReference type="PANTHER" id="PTHR11601:SF36">
    <property type="entry name" value="CYSTEINE DESULFURASE NIFS-RELATED"/>
    <property type="match status" value="1"/>
</dbReference>
<protein>
    <submittedName>
        <fullName evidence="4">Putative cysteine desulfurase NifS</fullName>
        <ecNumber evidence="4">2.8.1.7</ecNumber>
    </submittedName>
</protein>
<keyword evidence="5" id="KW-1185">Reference proteome</keyword>
<gene>
    <name evidence="4" type="primary">nifS</name>
    <name evidence="4" type="ORF">LYSIN_00005</name>
</gene>
<feature type="domain" description="Aminotransferase class V" evidence="3">
    <location>
        <begin position="2"/>
        <end position="355"/>
    </location>
</feature>
<dbReference type="AlphaFoldDB" id="A0A2S5CWN3"/>
<comment type="caution">
    <text evidence="4">The sequence shown here is derived from an EMBL/GenBank/DDBJ whole genome shotgun (WGS) entry which is preliminary data.</text>
</comment>